<dbReference type="PRINTS" id="PR01301">
    <property type="entry name" value="RGSPROTEIN"/>
</dbReference>
<dbReference type="GO" id="GO:0005737">
    <property type="term" value="C:cytoplasm"/>
    <property type="evidence" value="ECO:0007669"/>
    <property type="project" value="TreeGrafter"/>
</dbReference>
<keyword evidence="4" id="KW-1185">Reference proteome</keyword>
<feature type="region of interest" description="Disordered" evidence="1">
    <location>
        <begin position="1"/>
        <end position="58"/>
    </location>
</feature>
<dbReference type="InterPro" id="IPR044926">
    <property type="entry name" value="RGS_subdomain_2"/>
</dbReference>
<dbReference type="GO" id="GO:0005096">
    <property type="term" value="F:GTPase activator activity"/>
    <property type="evidence" value="ECO:0007669"/>
    <property type="project" value="InterPro"/>
</dbReference>
<dbReference type="AlphaFoldDB" id="A0A0D6LAI3"/>
<dbReference type="GO" id="GO:0005634">
    <property type="term" value="C:nucleus"/>
    <property type="evidence" value="ECO:0007669"/>
    <property type="project" value="TreeGrafter"/>
</dbReference>
<accession>A0A0D6LAI3</accession>
<feature type="region of interest" description="Disordered" evidence="1">
    <location>
        <begin position="284"/>
        <end position="341"/>
    </location>
</feature>
<evidence type="ECO:0000259" key="2">
    <source>
        <dbReference type="PROSITE" id="PS50132"/>
    </source>
</evidence>
<feature type="non-terminal residue" evidence="3">
    <location>
        <position position="1"/>
    </location>
</feature>
<dbReference type="Proteomes" id="UP000054495">
    <property type="component" value="Unassembled WGS sequence"/>
</dbReference>
<feature type="compositionally biased region" description="Polar residues" evidence="1">
    <location>
        <begin position="329"/>
        <end position="338"/>
    </location>
</feature>
<protein>
    <submittedName>
        <fullName evidence="3">Regulator of G protein signaling domain protein</fullName>
    </submittedName>
</protein>
<dbReference type="PANTHER" id="PTHR45945:SF3">
    <property type="entry name" value="REGULATOR OF G-PROTEIN SIGNALING LOCO"/>
    <property type="match status" value="1"/>
</dbReference>
<proteinExistence type="predicted"/>
<dbReference type="InterPro" id="IPR016137">
    <property type="entry name" value="RGS"/>
</dbReference>
<dbReference type="GO" id="GO:0008277">
    <property type="term" value="P:regulation of G protein-coupled receptor signaling pathway"/>
    <property type="evidence" value="ECO:0007669"/>
    <property type="project" value="TreeGrafter"/>
</dbReference>
<gene>
    <name evidence="3" type="ORF">ANCCEY_12695</name>
</gene>
<dbReference type="InterPro" id="IPR046995">
    <property type="entry name" value="RGS10/12/14-like"/>
</dbReference>
<dbReference type="SUPFAM" id="SSF48097">
    <property type="entry name" value="Regulator of G-protein signaling, RGS"/>
    <property type="match status" value="1"/>
</dbReference>
<feature type="compositionally biased region" description="Basic and acidic residues" evidence="1">
    <location>
        <begin position="314"/>
        <end position="323"/>
    </location>
</feature>
<reference evidence="3 4" key="1">
    <citation type="submission" date="2013-05" db="EMBL/GenBank/DDBJ databases">
        <title>Draft genome of the parasitic nematode Anyclostoma ceylanicum.</title>
        <authorList>
            <person name="Mitreva M."/>
        </authorList>
    </citation>
    <scope>NUCLEOTIDE SEQUENCE [LARGE SCALE GENOMIC DNA]</scope>
</reference>
<evidence type="ECO:0000313" key="3">
    <source>
        <dbReference type="EMBL" id="EPB68218.1"/>
    </source>
</evidence>
<name>A0A0D6LAI3_9BILA</name>
<organism evidence="3 4">
    <name type="scientific">Ancylostoma ceylanicum</name>
    <dbReference type="NCBI Taxonomy" id="53326"/>
    <lineage>
        <taxon>Eukaryota</taxon>
        <taxon>Metazoa</taxon>
        <taxon>Ecdysozoa</taxon>
        <taxon>Nematoda</taxon>
        <taxon>Chromadorea</taxon>
        <taxon>Rhabditida</taxon>
        <taxon>Rhabditina</taxon>
        <taxon>Rhabditomorpha</taxon>
        <taxon>Strongyloidea</taxon>
        <taxon>Ancylostomatidae</taxon>
        <taxon>Ancylostomatinae</taxon>
        <taxon>Ancylostoma</taxon>
    </lineage>
</organism>
<dbReference type="PANTHER" id="PTHR45945">
    <property type="entry name" value="REGULATOR OF G-PROTEIN SIGNALING LOCO"/>
    <property type="match status" value="1"/>
</dbReference>
<sequence>TNGADEELAGAVGGGSVRRKSRNCRDEGTLSTSLTASEGGDQLAASSEQRPPAGAAGSAECVPDFGALSDGLILPETNASRDMKIFKRVLRDPKLRQPFQLFLEQQFCAENLNFYVAVERFRDMQFNNESKASERASFARHIYERHFAANSTEPVNVDNSTSKRIRETMQGGKYPRNTFDLAQYQNVLVSEAILCYALYSREKDLPESHGARTVSEGERQPSTSLSTLCSERKKVGFRVDGVPTTLMVVRSRMVMAPLAMHFTDKEKLRSLLWHGFDRFSRKLRREPAARSTGGSPVAPRLCHQTVHRTSSSRAADEPRRSYSSEENDLTTQASSASAQRLVGSVGSKRRHMFATAGKQFSMPAEMSVAPSSLRHPPPHRVEPKHCRLMTGDTCSTEVVELNDPVSSTAVFVRTLLRPFEQDLAVRAHMNKSIVQLIHL</sequence>
<dbReference type="GO" id="GO:0005886">
    <property type="term" value="C:plasma membrane"/>
    <property type="evidence" value="ECO:0007669"/>
    <property type="project" value="TreeGrafter"/>
</dbReference>
<dbReference type="SMART" id="SM00315">
    <property type="entry name" value="RGS"/>
    <property type="match status" value="1"/>
</dbReference>
<dbReference type="PROSITE" id="PS50132">
    <property type="entry name" value="RGS"/>
    <property type="match status" value="1"/>
</dbReference>
<dbReference type="CDD" id="cd07440">
    <property type="entry name" value="RGS"/>
    <property type="match status" value="1"/>
</dbReference>
<evidence type="ECO:0000313" key="4">
    <source>
        <dbReference type="Proteomes" id="UP000054495"/>
    </source>
</evidence>
<dbReference type="InterPro" id="IPR036305">
    <property type="entry name" value="RGS_sf"/>
</dbReference>
<dbReference type="Pfam" id="PF00615">
    <property type="entry name" value="RGS"/>
    <property type="match status" value="1"/>
</dbReference>
<evidence type="ECO:0000256" key="1">
    <source>
        <dbReference type="SAM" id="MobiDB-lite"/>
    </source>
</evidence>
<feature type="domain" description="RGS" evidence="2">
    <location>
        <begin position="85"/>
        <end position="183"/>
    </location>
</feature>
<dbReference type="EMBL" id="KE125478">
    <property type="protein sequence ID" value="EPB68218.1"/>
    <property type="molecule type" value="Genomic_DNA"/>
</dbReference>
<dbReference type="Gene3D" id="1.10.167.10">
    <property type="entry name" value="Regulator of G-protein Signalling 4, domain 2"/>
    <property type="match status" value="1"/>
</dbReference>